<dbReference type="Pfam" id="PF08711">
    <property type="entry name" value="Med26"/>
    <property type="match status" value="1"/>
</dbReference>
<feature type="compositionally biased region" description="Basic and acidic residues" evidence="2">
    <location>
        <begin position="255"/>
        <end position="265"/>
    </location>
</feature>
<dbReference type="InterPro" id="IPR035441">
    <property type="entry name" value="TFIIS/LEDGF_dom_sf"/>
</dbReference>
<dbReference type="OrthoDB" id="696629at2759"/>
<evidence type="ECO:0000259" key="3">
    <source>
        <dbReference type="PROSITE" id="PS51319"/>
    </source>
</evidence>
<dbReference type="HOGENOM" id="CLU_044533_1_0_1"/>
<feature type="domain" description="TFIIS N-terminal" evidence="3">
    <location>
        <begin position="47"/>
        <end position="125"/>
    </location>
</feature>
<feature type="region of interest" description="Disordered" evidence="2">
    <location>
        <begin position="157"/>
        <end position="345"/>
    </location>
</feature>
<name>J3LD17_ORYBR</name>
<comment type="subcellular location">
    <subcellularLocation>
        <location evidence="1">Nucleus</location>
    </subcellularLocation>
</comment>
<sequence length="345" mass="37510">MAALQSPLRRWKPFLAAFSSVDAAIEAADPGNLSRAEFRRARGRVVEMLCGAADDAEAEELCLVLDEVMAESLLTLQMVPVAPERLATTDLAEVLGAMRKRHESERIRGLATDIVRAWKATVKSDLVRMTAALERIPHSPKRIDTGRPNLEAKVMQGSPASKKATTNNGGCHVNPTKTSAPSPPKRSAPVVGCARVKADDKGAAAKPKESAHPAKKLQPTGISGRQDQDGIKPYLSDPEKLAAAALAAPKRKLHEGHQDQEEEAKKRRKMADTGAATKPREPALPPKKAPVLVASAGRRRESIGHRNGDEMVASTTRRLRESYQEAEEARRRSGGRSMSSRTRRW</sequence>
<evidence type="ECO:0000313" key="4">
    <source>
        <dbReference type="EnsemblPlants" id="OB02G25340.1"/>
    </source>
</evidence>
<dbReference type="RefSeq" id="XP_006648649.1">
    <property type="nucleotide sequence ID" value="XM_006648586.3"/>
</dbReference>
<evidence type="ECO:0000256" key="2">
    <source>
        <dbReference type="SAM" id="MobiDB-lite"/>
    </source>
</evidence>
<feature type="compositionally biased region" description="Basic and acidic residues" evidence="2">
    <location>
        <begin position="318"/>
        <end position="331"/>
    </location>
</feature>
<keyword evidence="1" id="KW-0539">Nucleus</keyword>
<dbReference type="GO" id="GO:0005634">
    <property type="term" value="C:nucleus"/>
    <property type="evidence" value="ECO:0007669"/>
    <property type="project" value="UniProtKB-SubCell"/>
</dbReference>
<feature type="compositionally biased region" description="Basic and acidic residues" evidence="2">
    <location>
        <begin position="298"/>
        <end position="309"/>
    </location>
</feature>
<feature type="compositionally biased region" description="Low complexity" evidence="2">
    <location>
        <begin position="335"/>
        <end position="345"/>
    </location>
</feature>
<dbReference type="EnsemblPlants" id="OB02G25340.1">
    <property type="protein sequence ID" value="OB02G25340.1"/>
    <property type="gene ID" value="OB02G25340"/>
</dbReference>
<dbReference type="Gramene" id="OB02G25340.1">
    <property type="protein sequence ID" value="OB02G25340.1"/>
    <property type="gene ID" value="OB02G25340"/>
</dbReference>
<gene>
    <name evidence="4" type="primary">LOC102716017</name>
</gene>
<dbReference type="eggNOG" id="ENOG502TMDU">
    <property type="taxonomic scope" value="Eukaryota"/>
</dbReference>
<dbReference type="PANTHER" id="PTHR47853">
    <property type="entry name" value="EXPRESSED PROTEIN"/>
    <property type="match status" value="1"/>
</dbReference>
<reference evidence="4" key="1">
    <citation type="submission" date="2013-04" db="UniProtKB">
        <authorList>
            <consortium name="EnsemblPlants"/>
        </authorList>
    </citation>
    <scope>IDENTIFICATION</scope>
</reference>
<proteinExistence type="predicted"/>
<dbReference type="InterPro" id="IPR017923">
    <property type="entry name" value="TFIIS_N"/>
</dbReference>
<dbReference type="SUPFAM" id="SSF47676">
    <property type="entry name" value="Conserved domain common to transcription factors TFIIS, elongin A, CRSP70"/>
    <property type="match status" value="1"/>
</dbReference>
<organism evidence="4">
    <name type="scientific">Oryza brachyantha</name>
    <name type="common">malo sina</name>
    <dbReference type="NCBI Taxonomy" id="4533"/>
    <lineage>
        <taxon>Eukaryota</taxon>
        <taxon>Viridiplantae</taxon>
        <taxon>Streptophyta</taxon>
        <taxon>Embryophyta</taxon>
        <taxon>Tracheophyta</taxon>
        <taxon>Spermatophyta</taxon>
        <taxon>Magnoliopsida</taxon>
        <taxon>Liliopsida</taxon>
        <taxon>Poales</taxon>
        <taxon>Poaceae</taxon>
        <taxon>BOP clade</taxon>
        <taxon>Oryzoideae</taxon>
        <taxon>Oryzeae</taxon>
        <taxon>Oryzinae</taxon>
        <taxon>Oryza</taxon>
    </lineage>
</organism>
<dbReference type="GeneID" id="102716017"/>
<evidence type="ECO:0000313" key="5">
    <source>
        <dbReference type="Proteomes" id="UP000006038"/>
    </source>
</evidence>
<dbReference type="PANTHER" id="PTHR47853:SF1">
    <property type="entry name" value="EXPRESSED PROTEIN"/>
    <property type="match status" value="1"/>
</dbReference>
<feature type="compositionally biased region" description="Basic and acidic residues" evidence="2">
    <location>
        <begin position="196"/>
        <end position="212"/>
    </location>
</feature>
<dbReference type="KEGG" id="obr:102716017"/>
<accession>J3LD17</accession>
<evidence type="ECO:0000256" key="1">
    <source>
        <dbReference type="PROSITE-ProRule" id="PRU00649"/>
    </source>
</evidence>
<feature type="compositionally biased region" description="Polar residues" evidence="2">
    <location>
        <begin position="163"/>
        <end position="180"/>
    </location>
</feature>
<protein>
    <recommendedName>
        <fullName evidence="3">TFIIS N-terminal domain-containing protein</fullName>
    </recommendedName>
</protein>
<keyword evidence="5" id="KW-1185">Reference proteome</keyword>
<dbReference type="Proteomes" id="UP000006038">
    <property type="component" value="Unassembled WGS sequence"/>
</dbReference>
<dbReference type="Gene3D" id="1.20.930.10">
    <property type="entry name" value="Conserved domain common to transcription factors TFIIS, elongin A, CRSP70"/>
    <property type="match status" value="1"/>
</dbReference>
<dbReference type="AlphaFoldDB" id="J3LD17"/>
<dbReference type="PROSITE" id="PS51319">
    <property type="entry name" value="TFIIS_N"/>
    <property type="match status" value="1"/>
</dbReference>